<dbReference type="Proteomes" id="UP000594749">
    <property type="component" value="Chromosome"/>
</dbReference>
<feature type="chain" id="PRO_5029568069" description="Lipoprotein" evidence="6">
    <location>
        <begin position="19"/>
        <end position="182"/>
    </location>
</feature>
<proteinExistence type="predicted"/>
<feature type="signal peptide" evidence="6">
    <location>
        <begin position="1"/>
        <end position="18"/>
    </location>
</feature>
<evidence type="ECO:0000256" key="4">
    <source>
        <dbReference type="ARBA" id="ARBA00023139"/>
    </source>
</evidence>
<dbReference type="RefSeq" id="WP_025801858.1">
    <property type="nucleotide sequence ID" value="NZ_CP053842.1"/>
</dbReference>
<sequence length="182" mass="21487">MKNLILILTILLSLTGCSRSLNLNQGIVKSSQPVFIETKPTDKKTYVKFTNTSSVDSNLTASIKQYLAKSGYEIVGDEKLANIVIKGNLDYFRRREFYSYEPYYYSFWGRRYYYDDFYRDREYFYDAGVSLLLRVEDEEEKTNLTFQHSRTLYSFGAITEILNYQIYKRILGYLGEDLDEKL</sequence>
<dbReference type="OrthoDB" id="5363656at2"/>
<evidence type="ECO:0000313" key="7">
    <source>
        <dbReference type="EMBL" id="QOQ88058.1"/>
    </source>
</evidence>
<evidence type="ECO:0000313" key="8">
    <source>
        <dbReference type="Proteomes" id="UP000594749"/>
    </source>
</evidence>
<reference evidence="7 8" key="1">
    <citation type="submission" date="2020-10" db="EMBL/GenBank/DDBJ databases">
        <title>Campylobacter and Helicobacter PacBio genomes.</title>
        <authorList>
            <person name="Lane C."/>
        </authorList>
    </citation>
    <scope>NUCLEOTIDE SEQUENCE [LARGE SCALE GENOMIC DNA]</scope>
    <source>
        <strain evidence="7 8">2016D-0077</strain>
    </source>
</reference>
<accession>A0A7M1LHL8</accession>
<dbReference type="PROSITE" id="PS51257">
    <property type="entry name" value="PROKAR_LIPOPROTEIN"/>
    <property type="match status" value="1"/>
</dbReference>
<gene>
    <name evidence="7" type="ORF">IMC76_04515</name>
</gene>
<dbReference type="AlphaFoldDB" id="A0A7M1LHL8"/>
<dbReference type="InterPro" id="IPR008874">
    <property type="entry name" value="TraT_complement-R"/>
</dbReference>
<evidence type="ECO:0000256" key="5">
    <source>
        <dbReference type="ARBA" id="ARBA00023288"/>
    </source>
</evidence>
<name>A0A7M1LHL8_9BACT</name>
<protein>
    <recommendedName>
        <fullName evidence="9">Lipoprotein</fullName>
    </recommendedName>
</protein>
<keyword evidence="3" id="KW-0472">Membrane</keyword>
<organism evidence="7 8">
    <name type="scientific">Campylobacter corcagiensis</name>
    <dbReference type="NCBI Taxonomy" id="1448857"/>
    <lineage>
        <taxon>Bacteria</taxon>
        <taxon>Pseudomonadati</taxon>
        <taxon>Campylobacterota</taxon>
        <taxon>Epsilonproteobacteria</taxon>
        <taxon>Campylobacterales</taxon>
        <taxon>Campylobacteraceae</taxon>
        <taxon>Campylobacter</taxon>
    </lineage>
</organism>
<dbReference type="EMBL" id="CP063078">
    <property type="protein sequence ID" value="QOQ88058.1"/>
    <property type="molecule type" value="Genomic_DNA"/>
</dbReference>
<evidence type="ECO:0008006" key="9">
    <source>
        <dbReference type="Google" id="ProtNLM"/>
    </source>
</evidence>
<evidence type="ECO:0000256" key="1">
    <source>
        <dbReference type="ARBA" id="ARBA00004459"/>
    </source>
</evidence>
<evidence type="ECO:0000256" key="6">
    <source>
        <dbReference type="SAM" id="SignalP"/>
    </source>
</evidence>
<dbReference type="GO" id="GO:0009279">
    <property type="term" value="C:cell outer membrane"/>
    <property type="evidence" value="ECO:0007669"/>
    <property type="project" value="UniProtKB-SubCell"/>
</dbReference>
<keyword evidence="2 6" id="KW-0732">Signal</keyword>
<keyword evidence="8" id="KW-1185">Reference proteome</keyword>
<evidence type="ECO:0000256" key="3">
    <source>
        <dbReference type="ARBA" id="ARBA00023136"/>
    </source>
</evidence>
<comment type="subcellular location">
    <subcellularLocation>
        <location evidence="1">Cell outer membrane</location>
        <topology evidence="1">Lipid-anchor</topology>
    </subcellularLocation>
</comment>
<dbReference type="Pfam" id="PF05818">
    <property type="entry name" value="TraT"/>
    <property type="match status" value="1"/>
</dbReference>
<keyword evidence="4" id="KW-0564">Palmitate</keyword>
<keyword evidence="5" id="KW-0449">Lipoprotein</keyword>
<evidence type="ECO:0000256" key="2">
    <source>
        <dbReference type="ARBA" id="ARBA00022729"/>
    </source>
</evidence>